<sequence>MKPSNLISPVAVFAAALMITASLSSYRFGAPLLTGSRKQTSVAVHAGSKRDSAESIRTLLRAGDIAGARRLMEELAGRDPVAFFQVLAKLPLIKEFDSAVTTAAGKLTWDDPEAIKTLELTACPHWRHLAWDSYTAAQIGRVPDEEILRVADEANCFASLQEIRTLLERAAKERPLEFAHALKGMETSGIRSQFLVEVALKNPELTDEIFALVFAEPTDASTRFEMMQYGMRGKPSAENLIAMLNKSAPNGVFSHNLAPIALSSACQNSSPEMREQYYAEIEQLPPLARNRMIEAIRYGSSEWKQSPEEFCRALAISSSRSSQMDILRDWIKGAKHLEGDTWIDGLPGEDLKAAARKLMAEKAQE</sequence>
<comment type="caution">
    <text evidence="1">The sequence shown here is derived from an EMBL/GenBank/DDBJ whole genome shotgun (WGS) entry which is preliminary data.</text>
</comment>
<dbReference type="RefSeq" id="WP_264515495.1">
    <property type="nucleotide sequence ID" value="NZ_JAPDDR010000011.1"/>
</dbReference>
<evidence type="ECO:0000313" key="2">
    <source>
        <dbReference type="Proteomes" id="UP001165653"/>
    </source>
</evidence>
<gene>
    <name evidence="1" type="ORF">OJ996_20255</name>
</gene>
<reference evidence="1" key="1">
    <citation type="submission" date="2022-10" db="EMBL/GenBank/DDBJ databases">
        <title>Luteolibacter sp. GHJ8, whole genome shotgun sequencing project.</title>
        <authorList>
            <person name="Zhao G."/>
            <person name="Shen L."/>
        </authorList>
    </citation>
    <scope>NUCLEOTIDE SEQUENCE</scope>
    <source>
        <strain evidence="1">GHJ8</strain>
    </source>
</reference>
<keyword evidence="2" id="KW-1185">Reference proteome</keyword>
<evidence type="ECO:0008006" key="3">
    <source>
        <dbReference type="Google" id="ProtNLM"/>
    </source>
</evidence>
<name>A0ABT3G8H7_9BACT</name>
<protein>
    <recommendedName>
        <fullName evidence="3">HEAT repeat protein</fullName>
    </recommendedName>
</protein>
<dbReference type="EMBL" id="JAPDDR010000011">
    <property type="protein sequence ID" value="MCW1915932.1"/>
    <property type="molecule type" value="Genomic_DNA"/>
</dbReference>
<organism evidence="1 2">
    <name type="scientific">Luteolibacter rhizosphaerae</name>
    <dbReference type="NCBI Taxonomy" id="2989719"/>
    <lineage>
        <taxon>Bacteria</taxon>
        <taxon>Pseudomonadati</taxon>
        <taxon>Verrucomicrobiota</taxon>
        <taxon>Verrucomicrobiia</taxon>
        <taxon>Verrucomicrobiales</taxon>
        <taxon>Verrucomicrobiaceae</taxon>
        <taxon>Luteolibacter</taxon>
    </lineage>
</organism>
<evidence type="ECO:0000313" key="1">
    <source>
        <dbReference type="EMBL" id="MCW1915932.1"/>
    </source>
</evidence>
<accession>A0ABT3G8H7</accession>
<proteinExistence type="predicted"/>
<dbReference type="Proteomes" id="UP001165653">
    <property type="component" value="Unassembled WGS sequence"/>
</dbReference>